<dbReference type="InterPro" id="IPR020588">
    <property type="entry name" value="RecA_ATP-bd"/>
</dbReference>
<dbReference type="Proteomes" id="UP000250043">
    <property type="component" value="Unassembled WGS sequence"/>
</dbReference>
<dbReference type="AlphaFoldDB" id="A0A8E2DIW6"/>
<evidence type="ECO:0000256" key="1">
    <source>
        <dbReference type="ARBA" id="ARBA00004123"/>
    </source>
</evidence>
<evidence type="ECO:0000259" key="8">
    <source>
        <dbReference type="PROSITE" id="PS50162"/>
    </source>
</evidence>
<dbReference type="InterPro" id="IPR013632">
    <property type="entry name" value="Rad51_C"/>
</dbReference>
<dbReference type="InterPro" id="IPR027417">
    <property type="entry name" value="P-loop_NTPase"/>
</dbReference>
<comment type="subcellular location">
    <subcellularLocation>
        <location evidence="1">Nucleus</location>
    </subcellularLocation>
</comment>
<keyword evidence="2" id="KW-0547">Nucleotide-binding</keyword>
<dbReference type="EMBL" id="KV722453">
    <property type="protein sequence ID" value="OCH88421.1"/>
    <property type="molecule type" value="Genomic_DNA"/>
</dbReference>
<keyword evidence="10" id="KW-1185">Reference proteome</keyword>
<dbReference type="GO" id="GO:0008821">
    <property type="term" value="F:crossover junction DNA endonuclease activity"/>
    <property type="evidence" value="ECO:0007669"/>
    <property type="project" value="TreeGrafter"/>
</dbReference>
<dbReference type="Gene3D" id="3.40.50.300">
    <property type="entry name" value="P-loop containing nucleotide triphosphate hydrolases"/>
    <property type="match status" value="1"/>
</dbReference>
<evidence type="ECO:0000256" key="7">
    <source>
        <dbReference type="ARBA" id="ARBA00040674"/>
    </source>
</evidence>
<dbReference type="OrthoDB" id="5957327at2759"/>
<evidence type="ECO:0000256" key="3">
    <source>
        <dbReference type="ARBA" id="ARBA00022763"/>
    </source>
</evidence>
<evidence type="ECO:0000256" key="6">
    <source>
        <dbReference type="ARBA" id="ARBA00023242"/>
    </source>
</evidence>
<dbReference type="PANTHER" id="PTHR46239">
    <property type="entry name" value="DNA REPAIR PROTEIN RAD51 HOMOLOG 3 RAD51C"/>
    <property type="match status" value="1"/>
</dbReference>
<dbReference type="InterPro" id="IPR052093">
    <property type="entry name" value="HR_Repair_Mediator"/>
</dbReference>
<keyword evidence="3" id="KW-0227">DNA damage</keyword>
<keyword evidence="6" id="KW-0539">Nucleus</keyword>
<dbReference type="PANTHER" id="PTHR46239:SF1">
    <property type="entry name" value="DNA REPAIR PROTEIN RAD51 HOMOLOG 3"/>
    <property type="match status" value="1"/>
</dbReference>
<protein>
    <recommendedName>
        <fullName evidence="7">DNA repair protein RAD51 homolog 3</fullName>
    </recommendedName>
</protein>
<evidence type="ECO:0000313" key="9">
    <source>
        <dbReference type="EMBL" id="OCH88421.1"/>
    </source>
</evidence>
<reference evidence="9 10" key="1">
    <citation type="submission" date="2016-07" db="EMBL/GenBank/DDBJ databases">
        <title>Draft genome of the white-rot fungus Obba rivulosa 3A-2.</title>
        <authorList>
            <consortium name="DOE Joint Genome Institute"/>
            <person name="Miettinen O."/>
            <person name="Riley R."/>
            <person name="Acob R."/>
            <person name="Barry K."/>
            <person name="Cullen D."/>
            <person name="De Vries R."/>
            <person name="Hainaut M."/>
            <person name="Hatakka A."/>
            <person name="Henrissat B."/>
            <person name="Hilden K."/>
            <person name="Kuo R."/>
            <person name="Labutti K."/>
            <person name="Lipzen A."/>
            <person name="Makela M.R."/>
            <person name="Sandor L."/>
            <person name="Spatafora J.W."/>
            <person name="Grigoriev I.V."/>
            <person name="Hibbett D.S."/>
        </authorList>
    </citation>
    <scope>NUCLEOTIDE SEQUENCE [LARGE SCALE GENOMIC DNA]</scope>
    <source>
        <strain evidence="9 10">3A-2</strain>
    </source>
</reference>
<sequence length="284" mass="30593">MADVPSNPHFSSQSGPSAAQMLRALPMTQSAAAMVGTARRYSTQCAPLDKVLEGGLKRGHILELSGPPGCAKEQLAINVVYTFVESNHEVLFIDFQNMTSPATLSRALQKLPNLKHDYAKLIQHLNLHTLPDLIVFLRNLPSYLGEHPKVALLVLGSLSFAFQSPANLPNNARNALLDRVKQALAKACASTNLTVVITSQLATKLVNPDGSAANFDTGSRAIMVPQLGTTHLPLGRTYRVIVVPQGRSTGIVRLLSSPTHMPGPQPVREESYQLCSSQIGGMME</sequence>
<feature type="domain" description="RecA family profile 1" evidence="8">
    <location>
        <begin position="37"/>
        <end position="201"/>
    </location>
</feature>
<evidence type="ECO:0000256" key="2">
    <source>
        <dbReference type="ARBA" id="ARBA00022741"/>
    </source>
</evidence>
<evidence type="ECO:0000256" key="5">
    <source>
        <dbReference type="ARBA" id="ARBA00023204"/>
    </source>
</evidence>
<accession>A0A8E2DIW6</accession>
<keyword evidence="5" id="KW-0234">DNA repair</keyword>
<dbReference type="GO" id="GO:0005657">
    <property type="term" value="C:replication fork"/>
    <property type="evidence" value="ECO:0007669"/>
    <property type="project" value="TreeGrafter"/>
</dbReference>
<keyword evidence="4" id="KW-0067">ATP-binding</keyword>
<gene>
    <name evidence="9" type="ORF">OBBRIDRAFT_758211</name>
</gene>
<dbReference type="GO" id="GO:0033063">
    <property type="term" value="C:Rad51B-Rad51C-Rad51D-XRCC2 complex"/>
    <property type="evidence" value="ECO:0007669"/>
    <property type="project" value="TreeGrafter"/>
</dbReference>
<dbReference type="GO" id="GO:0140664">
    <property type="term" value="F:ATP-dependent DNA damage sensor activity"/>
    <property type="evidence" value="ECO:0007669"/>
    <property type="project" value="InterPro"/>
</dbReference>
<evidence type="ECO:0000256" key="4">
    <source>
        <dbReference type="ARBA" id="ARBA00022840"/>
    </source>
</evidence>
<dbReference type="GO" id="GO:0000707">
    <property type="term" value="P:meiotic DNA recombinase assembly"/>
    <property type="evidence" value="ECO:0007669"/>
    <property type="project" value="TreeGrafter"/>
</dbReference>
<dbReference type="PROSITE" id="PS50162">
    <property type="entry name" value="RECA_2"/>
    <property type="match status" value="1"/>
</dbReference>
<name>A0A8E2DIW6_9APHY</name>
<dbReference type="GO" id="GO:0005524">
    <property type="term" value="F:ATP binding"/>
    <property type="evidence" value="ECO:0007669"/>
    <property type="project" value="UniProtKB-KW"/>
</dbReference>
<organism evidence="9 10">
    <name type="scientific">Obba rivulosa</name>
    <dbReference type="NCBI Taxonomy" id="1052685"/>
    <lineage>
        <taxon>Eukaryota</taxon>
        <taxon>Fungi</taxon>
        <taxon>Dikarya</taxon>
        <taxon>Basidiomycota</taxon>
        <taxon>Agaricomycotina</taxon>
        <taxon>Agaricomycetes</taxon>
        <taxon>Polyporales</taxon>
        <taxon>Gelatoporiaceae</taxon>
        <taxon>Obba</taxon>
    </lineage>
</organism>
<dbReference type="SUPFAM" id="SSF52540">
    <property type="entry name" value="P-loop containing nucleoside triphosphate hydrolases"/>
    <property type="match status" value="1"/>
</dbReference>
<dbReference type="Pfam" id="PF08423">
    <property type="entry name" value="Rad51"/>
    <property type="match status" value="1"/>
</dbReference>
<dbReference type="GO" id="GO:0007131">
    <property type="term" value="P:reciprocal meiotic recombination"/>
    <property type="evidence" value="ECO:0007669"/>
    <property type="project" value="TreeGrafter"/>
</dbReference>
<proteinExistence type="predicted"/>
<dbReference type="GO" id="GO:0000400">
    <property type="term" value="F:four-way junction DNA binding"/>
    <property type="evidence" value="ECO:0007669"/>
    <property type="project" value="TreeGrafter"/>
</dbReference>
<evidence type="ECO:0000313" key="10">
    <source>
        <dbReference type="Proteomes" id="UP000250043"/>
    </source>
</evidence>
<dbReference type="GO" id="GO:0033065">
    <property type="term" value="C:Rad51C-XRCC3 complex"/>
    <property type="evidence" value="ECO:0007669"/>
    <property type="project" value="TreeGrafter"/>
</dbReference>